<keyword evidence="2" id="KW-1185">Reference proteome</keyword>
<evidence type="ECO:0000313" key="1">
    <source>
        <dbReference type="EMBL" id="MEX1670012.1"/>
    </source>
</evidence>
<organism evidence="1 2">
    <name type="scientific">Zhongshania guokunii</name>
    <dbReference type="NCBI Taxonomy" id="641783"/>
    <lineage>
        <taxon>Bacteria</taxon>
        <taxon>Pseudomonadati</taxon>
        <taxon>Pseudomonadota</taxon>
        <taxon>Gammaproteobacteria</taxon>
        <taxon>Cellvibrionales</taxon>
        <taxon>Spongiibacteraceae</taxon>
        <taxon>Zhongshania</taxon>
    </lineage>
</organism>
<dbReference type="Pfam" id="PF09615">
    <property type="entry name" value="Cas_Csy3"/>
    <property type="match status" value="1"/>
</dbReference>
<dbReference type="InterPro" id="IPR013399">
    <property type="entry name" value="CRISPR-assoc_prot_Csy3"/>
</dbReference>
<evidence type="ECO:0000313" key="2">
    <source>
        <dbReference type="Proteomes" id="UP001557485"/>
    </source>
</evidence>
<comment type="caution">
    <text evidence="1">The sequence shown here is derived from an EMBL/GenBank/DDBJ whole genome shotgun (WGS) entry which is preliminary data.</text>
</comment>
<accession>A0ABV3U7T0</accession>
<reference evidence="1 2" key="1">
    <citation type="journal article" date="2011" name="Int. J. Syst. Evol. Microbiol.">
        <title>Zhongshania antarctica gen. nov., sp. nov. and Zhongshania guokunii sp. nov., gammaproteobacteria respectively isolated from coastal attached (fast) ice and surface seawater of the Antarctic.</title>
        <authorList>
            <person name="Li H.J."/>
            <person name="Zhang X.Y."/>
            <person name="Chen C.X."/>
            <person name="Zhang Y.J."/>
            <person name="Gao Z.M."/>
            <person name="Yu Y."/>
            <person name="Chen X.L."/>
            <person name="Chen B."/>
            <person name="Zhang Y.Z."/>
        </authorList>
    </citation>
    <scope>NUCLEOTIDE SEQUENCE [LARGE SCALE GENOMIC DNA]</scope>
    <source>
        <strain evidence="1 2">ZS6-22T</strain>
    </source>
</reference>
<protein>
    <submittedName>
        <fullName evidence="1">Type I-F CRISPR-associated protein Csy3</fullName>
    </submittedName>
</protein>
<sequence length="339" mass="37491">MSDLKTASVLAFERNLDISDAFFWQRDSAGDGALPTPVTVKEKSVRGTISNRLKNAIASDPVKLDAEIEKANLQRVDVASLEVGKDTLVVKWSCKVLPFTGSPSVCNDPAYKVALEQVVKGYLQEQGVSTLAKHYAMNMANARWLWRNRLGSESVKVTVECTVADTKHTIIFDDAKVFSLNDFSTESTELNQLAELIEQGLKGELFVLLYVKGEAMVGYGQEVFPSQELILDTGSTKSKVLYVNNEVSKQAGMHSQKISNAIRTIDMWYSEDAQFPIAIEPYGAVTTLGTAFRQPKQKLDFYSLFDKWVLKGEKPDIANQHYVMAVLIRGGVFGASGKE</sequence>
<dbReference type="RefSeq" id="WP_368382384.1">
    <property type="nucleotide sequence ID" value="NZ_JBFRYA010000012.1"/>
</dbReference>
<gene>
    <name evidence="1" type="primary">csy3</name>
    <name evidence="1" type="ORF">AB4876_13910</name>
</gene>
<name>A0ABV3U7T0_9GAMM</name>
<dbReference type="Proteomes" id="UP001557485">
    <property type="component" value="Unassembled WGS sequence"/>
</dbReference>
<dbReference type="EMBL" id="JBFRYA010000012">
    <property type="protein sequence ID" value="MEX1670012.1"/>
    <property type="molecule type" value="Genomic_DNA"/>
</dbReference>
<proteinExistence type="predicted"/>
<dbReference type="NCBIfam" id="TIGR02566">
    <property type="entry name" value="cas_Csy3"/>
    <property type="match status" value="1"/>
</dbReference>
<dbReference type="CDD" id="cd09737">
    <property type="entry name" value="Csy3_I-F"/>
    <property type="match status" value="1"/>
</dbReference>